<dbReference type="AlphaFoldDB" id="A0A2T6BRP2"/>
<keyword evidence="2" id="KW-1185">Reference proteome</keyword>
<evidence type="ECO:0000313" key="2">
    <source>
        <dbReference type="Proteomes" id="UP000244090"/>
    </source>
</evidence>
<dbReference type="Proteomes" id="UP000244090">
    <property type="component" value="Unassembled WGS sequence"/>
</dbReference>
<dbReference type="EMBL" id="QBKT01000012">
    <property type="protein sequence ID" value="PTX58751.1"/>
    <property type="molecule type" value="Genomic_DNA"/>
</dbReference>
<proteinExistence type="predicted"/>
<sequence>MKKKSLKNLQLRKSSISILENLSVKGGNTYDSRIICPEPDTEGADCNTNATGCQTFASYCNCGTY</sequence>
<comment type="caution">
    <text evidence="1">The sequence shown here is derived from an EMBL/GenBank/DDBJ whole genome shotgun (WGS) entry which is preliminary data.</text>
</comment>
<gene>
    <name evidence="1" type="ORF">C8N46_11259</name>
</gene>
<dbReference type="OrthoDB" id="9956695at2"/>
<protein>
    <submittedName>
        <fullName evidence="1">Uncharacterized protein</fullName>
    </submittedName>
</protein>
<name>A0A2T6BRP2_9FLAO</name>
<organism evidence="1 2">
    <name type="scientific">Kordia periserrulae</name>
    <dbReference type="NCBI Taxonomy" id="701523"/>
    <lineage>
        <taxon>Bacteria</taxon>
        <taxon>Pseudomonadati</taxon>
        <taxon>Bacteroidota</taxon>
        <taxon>Flavobacteriia</taxon>
        <taxon>Flavobacteriales</taxon>
        <taxon>Flavobacteriaceae</taxon>
        <taxon>Kordia</taxon>
    </lineage>
</organism>
<dbReference type="RefSeq" id="WP_108116625.1">
    <property type="nucleotide sequence ID" value="NZ_QBKT01000012.1"/>
</dbReference>
<reference evidence="1 2" key="1">
    <citation type="submission" date="2018-04" db="EMBL/GenBank/DDBJ databases">
        <title>Genomic Encyclopedia of Archaeal and Bacterial Type Strains, Phase II (KMG-II): from individual species to whole genera.</title>
        <authorList>
            <person name="Goeker M."/>
        </authorList>
    </citation>
    <scope>NUCLEOTIDE SEQUENCE [LARGE SCALE GENOMIC DNA]</scope>
    <source>
        <strain evidence="1 2">DSM 25731</strain>
    </source>
</reference>
<evidence type="ECO:0000313" key="1">
    <source>
        <dbReference type="EMBL" id="PTX58751.1"/>
    </source>
</evidence>
<accession>A0A2T6BRP2</accession>